<feature type="transmembrane region" description="Helical" evidence="1">
    <location>
        <begin position="133"/>
        <end position="154"/>
    </location>
</feature>
<gene>
    <name evidence="3" type="ORF">MAGMO_2228</name>
</gene>
<dbReference type="Pfam" id="PF07670">
    <property type="entry name" value="Gate"/>
    <property type="match status" value="2"/>
</dbReference>
<reference evidence="3" key="1">
    <citation type="submission" date="2015-04" db="EMBL/GenBank/DDBJ databases">
        <authorList>
            <person name="Syromyatnikov M.Y."/>
            <person name="Popov V.N."/>
        </authorList>
    </citation>
    <scope>NUCLEOTIDE SEQUENCE</scope>
    <source>
        <strain evidence="3">MO-1</strain>
    </source>
</reference>
<feature type="transmembrane region" description="Helical" evidence="1">
    <location>
        <begin position="290"/>
        <end position="310"/>
    </location>
</feature>
<keyword evidence="1" id="KW-1133">Transmembrane helix</keyword>
<evidence type="ECO:0000313" key="3">
    <source>
        <dbReference type="EMBL" id="CRH06393.1"/>
    </source>
</evidence>
<feature type="transmembrane region" description="Helical" evidence="1">
    <location>
        <begin position="174"/>
        <end position="197"/>
    </location>
</feature>
<name>A0A1S7LJ23_MAGMO</name>
<sequence>MKQSTARWGSVAETAQRIGGEALSLFWTLVRIMVPLMILVRLLEQWGAIDLLAKFLEPVMGLVGLPGEAALVWASAMLTNLYGGMAVLAVLSDGTPLTVAQVSVLTTMMLIAHGLPVEVAIARAAGVRARATLLVRLGGALLAGVLISTLYQWGGWLQQPNLLIWSPEVADASWSSWLIAQGEGLLWIFFIILALLLFLDLLKALGITAWLGRVLSPLLRSLGIGEQTVTLAMVGITIGVSYGGALLIKESQAGHLPPKDIFGAMMLLGLTHSLFEDTALMVLMGGHLSALLVGRVAVTILLMVIIMRVVNSMSEAHFNRWLWHANSPVHSGG</sequence>
<keyword evidence="1" id="KW-0812">Transmembrane</keyword>
<feature type="transmembrane region" description="Helical" evidence="1">
    <location>
        <begin position="229"/>
        <end position="248"/>
    </location>
</feature>
<proteinExistence type="predicted"/>
<organism evidence="3">
    <name type="scientific">Magnetococcus massalia (strain MO-1)</name>
    <dbReference type="NCBI Taxonomy" id="451514"/>
    <lineage>
        <taxon>Bacteria</taxon>
        <taxon>Pseudomonadati</taxon>
        <taxon>Pseudomonadota</taxon>
        <taxon>Magnetococcia</taxon>
        <taxon>Magnetococcales</taxon>
        <taxon>Magnetococcaceae</taxon>
        <taxon>Magnetococcus</taxon>
    </lineage>
</organism>
<feature type="domain" description="Nucleoside transporter/FeoB GTPase Gate" evidence="2">
    <location>
        <begin position="26"/>
        <end position="117"/>
    </location>
</feature>
<accession>A0A1S7LJ23</accession>
<feature type="transmembrane region" description="Helical" evidence="1">
    <location>
        <begin position="25"/>
        <end position="43"/>
    </location>
</feature>
<protein>
    <recommendedName>
        <fullName evidence="2">Nucleoside transporter/FeoB GTPase Gate domain-containing protein</fullName>
    </recommendedName>
</protein>
<dbReference type="InterPro" id="IPR011642">
    <property type="entry name" value="Gate_dom"/>
</dbReference>
<feature type="domain" description="Nucleoside transporter/FeoB GTPase Gate" evidence="2">
    <location>
        <begin position="186"/>
        <end position="286"/>
    </location>
</feature>
<dbReference type="AlphaFoldDB" id="A0A1S7LJ23"/>
<feature type="transmembrane region" description="Helical" evidence="1">
    <location>
        <begin position="260"/>
        <end position="284"/>
    </location>
</feature>
<keyword evidence="1" id="KW-0472">Membrane</keyword>
<evidence type="ECO:0000256" key="1">
    <source>
        <dbReference type="SAM" id="Phobius"/>
    </source>
</evidence>
<dbReference type="EMBL" id="LO017727">
    <property type="protein sequence ID" value="CRH06393.1"/>
    <property type="molecule type" value="Genomic_DNA"/>
</dbReference>
<evidence type="ECO:0000259" key="2">
    <source>
        <dbReference type="Pfam" id="PF07670"/>
    </source>
</evidence>